<evidence type="ECO:0000313" key="2">
    <source>
        <dbReference type="Proteomes" id="UP000789702"/>
    </source>
</evidence>
<reference evidence="1" key="1">
    <citation type="submission" date="2021-06" db="EMBL/GenBank/DDBJ databases">
        <authorList>
            <person name="Kallberg Y."/>
            <person name="Tangrot J."/>
            <person name="Rosling A."/>
        </authorList>
    </citation>
    <scope>NUCLEOTIDE SEQUENCE</scope>
    <source>
        <strain evidence="1">IL203A</strain>
    </source>
</reference>
<sequence length="42" mass="4919">ELALDLESLKLRIDHLTLDLESLELRLDHLDKYWQIGSGLEN</sequence>
<dbReference type="EMBL" id="CAJVPU010034374">
    <property type="protein sequence ID" value="CAG8725039.1"/>
    <property type="molecule type" value="Genomic_DNA"/>
</dbReference>
<dbReference type="Proteomes" id="UP000789702">
    <property type="component" value="Unassembled WGS sequence"/>
</dbReference>
<proteinExistence type="predicted"/>
<evidence type="ECO:0000313" key="1">
    <source>
        <dbReference type="EMBL" id="CAG8725039.1"/>
    </source>
</evidence>
<protein>
    <submittedName>
        <fullName evidence="1">7165_t:CDS:1</fullName>
    </submittedName>
</protein>
<name>A0ACA9PU16_9GLOM</name>
<keyword evidence="2" id="KW-1185">Reference proteome</keyword>
<organism evidence="1 2">
    <name type="scientific">Dentiscutata heterogama</name>
    <dbReference type="NCBI Taxonomy" id="1316150"/>
    <lineage>
        <taxon>Eukaryota</taxon>
        <taxon>Fungi</taxon>
        <taxon>Fungi incertae sedis</taxon>
        <taxon>Mucoromycota</taxon>
        <taxon>Glomeromycotina</taxon>
        <taxon>Glomeromycetes</taxon>
        <taxon>Diversisporales</taxon>
        <taxon>Gigasporaceae</taxon>
        <taxon>Dentiscutata</taxon>
    </lineage>
</organism>
<accession>A0ACA9PU16</accession>
<feature type="non-terminal residue" evidence="1">
    <location>
        <position position="1"/>
    </location>
</feature>
<comment type="caution">
    <text evidence="1">The sequence shown here is derived from an EMBL/GenBank/DDBJ whole genome shotgun (WGS) entry which is preliminary data.</text>
</comment>
<gene>
    <name evidence="1" type="ORF">DHETER_LOCUS13065</name>
</gene>